<dbReference type="STRING" id="212602.A0A420HPL8"/>
<dbReference type="InterPro" id="IPR003877">
    <property type="entry name" value="SPRY_dom"/>
</dbReference>
<dbReference type="CDD" id="cd12872">
    <property type="entry name" value="SPRY_Ash2"/>
    <property type="match status" value="1"/>
</dbReference>
<protein>
    <submittedName>
        <fullName evidence="6">Set1 complex component ash2</fullName>
    </submittedName>
</protein>
<feature type="compositionally biased region" description="Basic and acidic residues" evidence="4">
    <location>
        <begin position="84"/>
        <end position="94"/>
    </location>
</feature>
<evidence type="ECO:0000256" key="3">
    <source>
        <dbReference type="ARBA" id="ARBA00038149"/>
    </source>
</evidence>
<dbReference type="GO" id="GO:0048188">
    <property type="term" value="C:Set1C/COMPASS complex"/>
    <property type="evidence" value="ECO:0007669"/>
    <property type="project" value="InterPro"/>
</dbReference>
<comment type="caution">
    <text evidence="6">The sequence shown here is derived from an EMBL/GenBank/DDBJ whole genome shotgun (WGS) entry which is preliminary data.</text>
</comment>
<gene>
    <name evidence="6" type="ORF">OnM2_060005</name>
</gene>
<dbReference type="InterPro" id="IPR037353">
    <property type="entry name" value="ASH2"/>
</dbReference>
<comment type="similarity">
    <text evidence="3">Belongs to the cclA family.</text>
</comment>
<evidence type="ECO:0000313" key="7">
    <source>
        <dbReference type="Proteomes" id="UP000286134"/>
    </source>
</evidence>
<feature type="compositionally biased region" description="Basic and acidic residues" evidence="4">
    <location>
        <begin position="65"/>
        <end position="76"/>
    </location>
</feature>
<dbReference type="InterPro" id="IPR013320">
    <property type="entry name" value="ConA-like_dom_sf"/>
</dbReference>
<evidence type="ECO:0000256" key="2">
    <source>
        <dbReference type="ARBA" id="ARBA00023242"/>
    </source>
</evidence>
<keyword evidence="2" id="KW-0539">Nucleus</keyword>
<keyword evidence="7" id="KW-1185">Reference proteome</keyword>
<feature type="region of interest" description="Disordered" evidence="4">
    <location>
        <begin position="1"/>
        <end position="101"/>
    </location>
</feature>
<dbReference type="Gene3D" id="2.60.120.920">
    <property type="match status" value="1"/>
</dbReference>
<organism evidence="6 7">
    <name type="scientific">Erysiphe neolycopersici</name>
    <dbReference type="NCBI Taxonomy" id="212602"/>
    <lineage>
        <taxon>Eukaryota</taxon>
        <taxon>Fungi</taxon>
        <taxon>Dikarya</taxon>
        <taxon>Ascomycota</taxon>
        <taxon>Pezizomycotina</taxon>
        <taxon>Leotiomycetes</taxon>
        <taxon>Erysiphales</taxon>
        <taxon>Erysiphaceae</taxon>
        <taxon>Erysiphe</taxon>
    </lineage>
</organism>
<feature type="domain" description="SPRY" evidence="5">
    <location>
        <begin position="224"/>
        <end position="470"/>
    </location>
</feature>
<dbReference type="GO" id="GO:0000976">
    <property type="term" value="F:transcription cis-regulatory region binding"/>
    <property type="evidence" value="ECO:0007669"/>
    <property type="project" value="TreeGrafter"/>
</dbReference>
<dbReference type="AlphaFoldDB" id="A0A420HPL8"/>
<dbReference type="OrthoDB" id="10266026at2759"/>
<accession>A0A420HPL8</accession>
<feature type="compositionally biased region" description="Polar residues" evidence="4">
    <location>
        <begin position="15"/>
        <end position="24"/>
    </location>
</feature>
<dbReference type="PANTHER" id="PTHR10598:SF0">
    <property type="entry name" value="SET1_ASH2 HISTONE METHYLTRANSFERASE COMPLEX SUBUNIT ASH2"/>
    <property type="match status" value="1"/>
</dbReference>
<dbReference type="PANTHER" id="PTHR10598">
    <property type="entry name" value="SET1/ASH2 HISTONE METHYLTRANSFERASE COMPLEX SUBUNIT ASH2"/>
    <property type="match status" value="1"/>
</dbReference>
<sequence>MEIDGASPSPKRENTPSASINLSLIPQKRAQEDGHLPAISSPLNPEFKTTKSQEEVPSVQRTVRVKKESLKKRESKVNLNGEANTRDSHLDRSSVKNKKKKKPIIEIGPLRYKLATIPGYNDFKPPQIPGFNPVEKKILTDHTEVIFDETIDHVFNKKCFNYTSAVPDPIFRHSLLFRQSEVPPYTARFSFEDRASNILVDHEAKHITTDKGWRSAKANVCMREGRWYWECRVNCGIPRLESENTTGISGPHVRMGIGRREATLDGPVGFDCYSYGLRDVRGQKIHMSRPKAFFPNDENICEGDVIGFEVNLPSEYLHSKVVNGTYNPKIDVKDPGNIGIEKADIIRDRAPIKIKDYWVFEQAAYAPGKDLQDLCSPAPTSFKHDMKPCSTHPLVPLRTLPHSNLKIYKNGVFMGTAFENLFAFLPPASKPATVKDMFFREGLDDGTLGYYPTVSVFQGGAAEVNFGPKYWFPPSDILQSADKDMMNSEQLPEISKGQRIRPLTERYDEQIIEDILADLVDEVYFWVLDGGATGTDDMNHVLYSGMYLPENTSNSRDNPLTNDETKHAV</sequence>
<dbReference type="SMART" id="SM00449">
    <property type="entry name" value="SPRY"/>
    <property type="match status" value="1"/>
</dbReference>
<proteinExistence type="inferred from homology"/>
<dbReference type="Proteomes" id="UP000286134">
    <property type="component" value="Unassembled WGS sequence"/>
</dbReference>
<dbReference type="SUPFAM" id="SSF49899">
    <property type="entry name" value="Concanavalin A-like lectins/glucanases"/>
    <property type="match status" value="1"/>
</dbReference>
<dbReference type="EMBL" id="MCFK01006087">
    <property type="protein sequence ID" value="RKF59347.1"/>
    <property type="molecule type" value="Genomic_DNA"/>
</dbReference>
<dbReference type="InterPro" id="IPR043136">
    <property type="entry name" value="B30.2/SPRY_sf"/>
</dbReference>
<comment type="subcellular location">
    <subcellularLocation>
        <location evidence="1">Nucleus</location>
    </subcellularLocation>
</comment>
<evidence type="ECO:0000259" key="5">
    <source>
        <dbReference type="SMART" id="SM00449"/>
    </source>
</evidence>
<evidence type="ECO:0000256" key="4">
    <source>
        <dbReference type="SAM" id="MobiDB-lite"/>
    </source>
</evidence>
<evidence type="ECO:0000313" key="6">
    <source>
        <dbReference type="EMBL" id="RKF59347.1"/>
    </source>
</evidence>
<name>A0A420HPL8_9PEZI</name>
<evidence type="ECO:0000256" key="1">
    <source>
        <dbReference type="ARBA" id="ARBA00004123"/>
    </source>
</evidence>
<reference evidence="6 7" key="1">
    <citation type="journal article" date="2018" name="BMC Genomics">
        <title>Comparative genome analyses reveal sequence features reflecting distinct modes of host-adaptation between dicot and monocot powdery mildew.</title>
        <authorList>
            <person name="Wu Y."/>
            <person name="Ma X."/>
            <person name="Pan Z."/>
            <person name="Kale S.D."/>
            <person name="Song Y."/>
            <person name="King H."/>
            <person name="Zhang Q."/>
            <person name="Presley C."/>
            <person name="Deng X."/>
            <person name="Wei C.I."/>
            <person name="Xiao S."/>
        </authorList>
    </citation>
    <scope>NUCLEOTIDE SEQUENCE [LARGE SCALE GENOMIC DNA]</scope>
    <source>
        <strain evidence="6">UMSG2</strain>
    </source>
</reference>